<keyword evidence="1" id="KW-0812">Transmembrane</keyword>
<keyword evidence="1" id="KW-0472">Membrane</keyword>
<dbReference type="AlphaFoldDB" id="A0A382QN90"/>
<evidence type="ECO:0000313" key="2">
    <source>
        <dbReference type="EMBL" id="SVC86417.1"/>
    </source>
</evidence>
<sequence length="79" mass="9037">MFYGNLKNCTYTQSTTNCNAAVGFFIALIVRSFNPSFLLAEWYLYLIGLVVFLIPGLISTYKQIKTGYSLERLELTKRP</sequence>
<feature type="non-terminal residue" evidence="2">
    <location>
        <position position="79"/>
    </location>
</feature>
<gene>
    <name evidence="2" type="ORF">METZ01_LOCUS339271</name>
</gene>
<reference evidence="2" key="1">
    <citation type="submission" date="2018-05" db="EMBL/GenBank/DDBJ databases">
        <authorList>
            <person name="Lanie J.A."/>
            <person name="Ng W.-L."/>
            <person name="Kazmierczak K.M."/>
            <person name="Andrzejewski T.M."/>
            <person name="Davidsen T.M."/>
            <person name="Wayne K.J."/>
            <person name="Tettelin H."/>
            <person name="Glass J.I."/>
            <person name="Rusch D."/>
            <person name="Podicherti R."/>
            <person name="Tsui H.-C.T."/>
            <person name="Winkler M.E."/>
        </authorList>
    </citation>
    <scope>NUCLEOTIDE SEQUENCE</scope>
</reference>
<feature type="transmembrane region" description="Helical" evidence="1">
    <location>
        <begin position="42"/>
        <end position="61"/>
    </location>
</feature>
<organism evidence="2">
    <name type="scientific">marine metagenome</name>
    <dbReference type="NCBI Taxonomy" id="408172"/>
    <lineage>
        <taxon>unclassified sequences</taxon>
        <taxon>metagenomes</taxon>
        <taxon>ecological metagenomes</taxon>
    </lineage>
</organism>
<keyword evidence="1" id="KW-1133">Transmembrane helix</keyword>
<dbReference type="EMBL" id="UINC01115410">
    <property type="protein sequence ID" value="SVC86417.1"/>
    <property type="molecule type" value="Genomic_DNA"/>
</dbReference>
<proteinExistence type="predicted"/>
<name>A0A382QN90_9ZZZZ</name>
<accession>A0A382QN90</accession>
<protein>
    <submittedName>
        <fullName evidence="2">Uncharacterized protein</fullName>
    </submittedName>
</protein>
<evidence type="ECO:0000256" key="1">
    <source>
        <dbReference type="SAM" id="Phobius"/>
    </source>
</evidence>